<dbReference type="Pfam" id="PF08551">
    <property type="entry name" value="DUF1751"/>
    <property type="match status" value="1"/>
</dbReference>
<feature type="transmembrane region" description="Helical" evidence="6">
    <location>
        <begin position="136"/>
        <end position="156"/>
    </location>
</feature>
<dbReference type="FunFam" id="1.20.1540.10:FF:000004">
    <property type="entry name" value="Transmembrane protein 115"/>
    <property type="match status" value="1"/>
</dbReference>
<protein>
    <submittedName>
        <fullName evidence="7">EOG090X06Q3</fullName>
    </submittedName>
</protein>
<dbReference type="AlphaFoldDB" id="A0A4Y7NDM5"/>
<dbReference type="Gene3D" id="1.20.1540.10">
    <property type="entry name" value="Rhomboid-like"/>
    <property type="match status" value="1"/>
</dbReference>
<sequence length="463" mass="51388">MAALKTIHRNVPYLKQQLSALLGNTSSSVKIVCLVVLIGYFISYHEPAVRFLTVTPGYVFPPGFRIWTIFTHCFIEFHFWEVCVDVVTLGLCGKLIEPLWGKMEMLTFFTLINTSVAFFGIFFYLAIYMATFNTDVLFEVHLHGLSGYIAAVSVAVKQMMPDHVVIKTPLGKMTNRNVPLCVSLLSIILYIVGLLEGAYPTMYTTGVVIGWLYLRFYQRHSNGTRGDMADNFTFASFFPTVMQPPIEICSKFIYNLLVSLRICRKPVRKYDVGGPTAITISLPGTDTHDAERRRQIALKALSERLSQQADSAASWPSLEEDSRPKTGMQAEQASQATNPVETLTVAVGLHHPPRKAPGIVAVAAQIVIQEDIIAEEDHWITRIVAVAAKSSPRRVLITEEDHGSPRIITKEGYWTTRTATAAAKIVARSGFITTEEDHGQRGSSPKRTMEQRGSSTPGISIDA</sequence>
<feature type="region of interest" description="Disordered" evidence="5">
    <location>
        <begin position="307"/>
        <end position="337"/>
    </location>
</feature>
<evidence type="ECO:0000256" key="6">
    <source>
        <dbReference type="SAM" id="Phobius"/>
    </source>
</evidence>
<feature type="transmembrane region" description="Helical" evidence="6">
    <location>
        <begin position="177"/>
        <end position="195"/>
    </location>
</feature>
<dbReference type="SMART" id="SM01160">
    <property type="entry name" value="DUF1751"/>
    <property type="match status" value="1"/>
</dbReference>
<dbReference type="PANTHER" id="PTHR13377:SF3">
    <property type="entry name" value="TRANSMEMBRANE PROTEIN 115"/>
    <property type="match status" value="1"/>
</dbReference>
<keyword evidence="3 6" id="KW-1133">Transmembrane helix</keyword>
<dbReference type="GO" id="GO:0005794">
    <property type="term" value="C:Golgi apparatus"/>
    <property type="evidence" value="ECO:0007669"/>
    <property type="project" value="TreeGrafter"/>
</dbReference>
<dbReference type="InterPro" id="IPR013861">
    <property type="entry name" value="TMEM115/Pdh1/Rbl19"/>
</dbReference>
<dbReference type="PANTHER" id="PTHR13377">
    <property type="entry name" value="PLACENTAL PROTEIN 6"/>
    <property type="match status" value="1"/>
</dbReference>
<name>A0A4Y7NDM5_9CRUS</name>
<evidence type="ECO:0000313" key="7">
    <source>
        <dbReference type="EMBL" id="SVE90525.1"/>
    </source>
</evidence>
<dbReference type="SUPFAM" id="SSF144091">
    <property type="entry name" value="Rhomboid-like"/>
    <property type="match status" value="1"/>
</dbReference>
<evidence type="ECO:0000256" key="3">
    <source>
        <dbReference type="ARBA" id="ARBA00022989"/>
    </source>
</evidence>
<feature type="region of interest" description="Disordered" evidence="5">
    <location>
        <begin position="432"/>
        <end position="463"/>
    </location>
</feature>
<evidence type="ECO:0000256" key="5">
    <source>
        <dbReference type="SAM" id="MobiDB-lite"/>
    </source>
</evidence>
<dbReference type="InterPro" id="IPR035952">
    <property type="entry name" value="Rhomboid-like_sf"/>
</dbReference>
<evidence type="ECO:0000256" key="1">
    <source>
        <dbReference type="ARBA" id="ARBA00004141"/>
    </source>
</evidence>
<feature type="transmembrane region" description="Helical" evidence="6">
    <location>
        <begin position="64"/>
        <end position="93"/>
    </location>
</feature>
<accession>A0A4Y7NDM5</accession>
<organism evidence="7">
    <name type="scientific">Daphnia sinensis</name>
    <dbReference type="NCBI Taxonomy" id="1820382"/>
    <lineage>
        <taxon>Eukaryota</taxon>
        <taxon>Metazoa</taxon>
        <taxon>Ecdysozoa</taxon>
        <taxon>Arthropoda</taxon>
        <taxon>Crustacea</taxon>
        <taxon>Branchiopoda</taxon>
        <taxon>Diplostraca</taxon>
        <taxon>Cladocera</taxon>
        <taxon>Anomopoda</taxon>
        <taxon>Daphniidae</taxon>
        <taxon>Daphnia</taxon>
        <taxon>Daphnia similis group</taxon>
    </lineage>
</organism>
<proteinExistence type="evidence at transcript level"/>
<evidence type="ECO:0000256" key="4">
    <source>
        <dbReference type="ARBA" id="ARBA00023136"/>
    </source>
</evidence>
<gene>
    <name evidence="7" type="primary">EOG090X06Q3</name>
</gene>
<dbReference type="GO" id="GO:0016020">
    <property type="term" value="C:membrane"/>
    <property type="evidence" value="ECO:0007669"/>
    <property type="project" value="UniProtKB-SubCell"/>
</dbReference>
<comment type="subcellular location">
    <subcellularLocation>
        <location evidence="1">Membrane</location>
        <topology evidence="1">Multi-pass membrane protein</topology>
    </subcellularLocation>
</comment>
<keyword evidence="2 6" id="KW-0812">Transmembrane</keyword>
<feature type="compositionally biased region" description="Polar residues" evidence="5">
    <location>
        <begin position="441"/>
        <end position="463"/>
    </location>
</feature>
<reference evidence="7" key="1">
    <citation type="submission" date="2018-08" db="EMBL/GenBank/DDBJ databases">
        <authorList>
            <person name="Cornetti L."/>
        </authorList>
    </citation>
    <scope>NUCLEOTIDE SEQUENCE</scope>
    <source>
        <strain evidence="7">RU-TY6-3</strain>
    </source>
</reference>
<keyword evidence="4 6" id="KW-0472">Membrane</keyword>
<evidence type="ECO:0000256" key="2">
    <source>
        <dbReference type="ARBA" id="ARBA00022692"/>
    </source>
</evidence>
<dbReference type="EMBL" id="LR020906">
    <property type="protein sequence ID" value="SVE90525.1"/>
    <property type="molecule type" value="mRNA"/>
</dbReference>
<feature type="transmembrane region" description="Helical" evidence="6">
    <location>
        <begin position="105"/>
        <end position="130"/>
    </location>
</feature>
<feature type="transmembrane region" description="Helical" evidence="6">
    <location>
        <begin position="21"/>
        <end position="44"/>
    </location>
</feature>
<dbReference type="GO" id="GO:0006890">
    <property type="term" value="P:retrograde vesicle-mediated transport, Golgi to endoplasmic reticulum"/>
    <property type="evidence" value="ECO:0007669"/>
    <property type="project" value="InterPro"/>
</dbReference>